<dbReference type="PANTHER" id="PTHR36848">
    <property type="entry name" value="DNA-BINDING PROTEIN (PUTATIVE SECRETED PROTEIN)-RELATED"/>
    <property type="match status" value="1"/>
</dbReference>
<evidence type="ECO:0000256" key="1">
    <source>
        <dbReference type="SAM" id="SignalP"/>
    </source>
</evidence>
<keyword evidence="3" id="KW-1185">Reference proteome</keyword>
<dbReference type="NCBIfam" id="NF045579">
    <property type="entry name" value="rhamnoside_JR"/>
    <property type="match status" value="1"/>
</dbReference>
<dbReference type="Gene3D" id="2.60.120.260">
    <property type="entry name" value="Galactose-binding domain-like"/>
    <property type="match status" value="1"/>
</dbReference>
<dbReference type="PANTHER" id="PTHR36848:SF2">
    <property type="entry name" value="SECRETED PROTEIN"/>
    <property type="match status" value="1"/>
</dbReference>
<dbReference type="SUPFAM" id="SSF49785">
    <property type="entry name" value="Galactose-binding domain-like"/>
    <property type="match status" value="1"/>
</dbReference>
<dbReference type="Pfam" id="PF17132">
    <property type="entry name" value="Glyco_hydro_106"/>
    <property type="match status" value="2"/>
</dbReference>
<keyword evidence="1" id="KW-0732">Signal</keyword>
<proteinExistence type="predicted"/>
<gene>
    <name evidence="2" type="ORF">ACFOOI_09190</name>
</gene>
<protein>
    <submittedName>
        <fullName evidence="2">Glycosyl hydrolase</fullName>
    </submittedName>
</protein>
<feature type="chain" id="PRO_5045180353" evidence="1">
    <location>
        <begin position="20"/>
        <end position="832"/>
    </location>
</feature>
<dbReference type="InterPro" id="IPR008979">
    <property type="entry name" value="Galactose-bd-like_sf"/>
</dbReference>
<comment type="caution">
    <text evidence="2">The sequence shown here is derived from an EMBL/GenBank/DDBJ whole genome shotgun (WGS) entry which is preliminary data.</text>
</comment>
<organism evidence="2 3">
    <name type="scientific">Lacihabitans lacunae</name>
    <dbReference type="NCBI Taxonomy" id="1028214"/>
    <lineage>
        <taxon>Bacteria</taxon>
        <taxon>Pseudomonadati</taxon>
        <taxon>Bacteroidota</taxon>
        <taxon>Cytophagia</taxon>
        <taxon>Cytophagales</taxon>
        <taxon>Leadbetterellaceae</taxon>
        <taxon>Lacihabitans</taxon>
    </lineage>
</organism>
<dbReference type="EMBL" id="JBHRYQ010000001">
    <property type="protein sequence ID" value="MFC3810829.1"/>
    <property type="molecule type" value="Genomic_DNA"/>
</dbReference>
<dbReference type="Proteomes" id="UP001595616">
    <property type="component" value="Unassembled WGS sequence"/>
</dbReference>
<evidence type="ECO:0000313" key="2">
    <source>
        <dbReference type="EMBL" id="MFC3810829.1"/>
    </source>
</evidence>
<dbReference type="InterPro" id="IPR053161">
    <property type="entry name" value="Ulvan_degrading_GH"/>
</dbReference>
<evidence type="ECO:0000313" key="3">
    <source>
        <dbReference type="Proteomes" id="UP001595616"/>
    </source>
</evidence>
<reference evidence="3" key="1">
    <citation type="journal article" date="2019" name="Int. J. Syst. Evol. Microbiol.">
        <title>The Global Catalogue of Microorganisms (GCM) 10K type strain sequencing project: providing services to taxonomists for standard genome sequencing and annotation.</title>
        <authorList>
            <consortium name="The Broad Institute Genomics Platform"/>
            <consortium name="The Broad Institute Genome Sequencing Center for Infectious Disease"/>
            <person name="Wu L."/>
            <person name="Ma J."/>
        </authorList>
    </citation>
    <scope>NUCLEOTIDE SEQUENCE [LARGE SCALE GENOMIC DNA]</scope>
    <source>
        <strain evidence="3">CECT 7956</strain>
    </source>
</reference>
<dbReference type="RefSeq" id="WP_379837278.1">
    <property type="nucleotide sequence ID" value="NZ_JBHRYQ010000001.1"/>
</dbReference>
<name>A0ABV7YW83_9BACT</name>
<feature type="signal peptide" evidence="1">
    <location>
        <begin position="1"/>
        <end position="19"/>
    </location>
</feature>
<sequence>MKKYVFLFLILFVFKGASAQNTAKPWAYWWWLGSAVNEKDIHESLVKYADAGFGGLHIIPIYGIKGEESKFIEYLSPRWLQILDYTVKDAKALGLGIDMSLGTGWPYGGPNVSQEHAAKQLKFEKDSDGNLQPKVSLTKQMVKRAAPGGEGLVVDHFSKSGISAYFERFDKVFDLKNYGVRAFYNDSYEVYGANWTNDFYTEFKKYRGYDFEPLINILSKKDNFTISERRIKADYLETLSDLLLNNFTKPYTSFAHKYQKLNRNESHGSPANILDLYAASDIPESEFFGSKPYGIPGYRQDPDYEESRFGKPNIAVLKLASSPAHIFNKKLVSSETATWLGNHFKVSLSQIKPIIDESFLGGINHVFFHGVPYTPPAEAFPGWLFYASTNFNFNSHFWGQLPLLNAYIARAQEELQNSQADNDVLLYFPIHDLWHMPDAAIHMIDVHNIEKSGVFTPSFRGVIDKLQSNGVMYDFVSDRQLEYISKANDKRYKALVLPPMEFMPLATLRIIEKLQRKGMKVIFSDKKPVLASGFKDFENNQKVFEKCLTRFSISTNLIKDLEAADVRIEELSTLGLTFIRKIKNDESIYFISNLKNEFKKGTVSLKGTAKSVEVFDALANTRKYVSFTQSAGKVSFDLDLAPGKSTFVILGNKELIQPAKVESQELQQTVLLSNNWNLEFVSGAPFMPTEKKNISLGSWTELPDSTVQYFSGVGKYSSTFEVPTDAQNKHVKLLLGDVRESAKVVINGVELGTAWSLPFELDIPQGILKQQNKIEIYVQNLSINRVRYLDKNKVNWQKFYDINMVDINYKPFDSSAWEPVLSGLLGPVSLQY</sequence>
<accession>A0ABV7YW83</accession>
<keyword evidence="2" id="KW-0378">Hydrolase</keyword>
<dbReference type="GO" id="GO:0016787">
    <property type="term" value="F:hydrolase activity"/>
    <property type="evidence" value="ECO:0007669"/>
    <property type="project" value="UniProtKB-KW"/>
</dbReference>